<dbReference type="EMBL" id="DTGD01000105">
    <property type="protein sequence ID" value="HGB35818.1"/>
    <property type="molecule type" value="Genomic_DNA"/>
</dbReference>
<sequence length="217" mass="24486">MSRPENAICDISFISTPSSSVSEAPGYPPVETTTEVRNPWLLSDEQIMEAMQIGKSLQLTLDSYYKFEKDYYTQYVEGTKALKSELTILTPYFSILRKACLYKSNYQDYSFAEAQKDAQEGSKFLSFSVVAYGASIDFCQILNAVLILPDGSVIHPIDQKVPSIADKSSSWPHYPAYQAACLWFFDTSQIGRNDTVTFVLIRELGEQRAVIDLSKYK</sequence>
<comment type="caution">
    <text evidence="1">The sequence shown here is derived from an EMBL/GenBank/DDBJ whole genome shotgun (WGS) entry which is preliminary data.</text>
</comment>
<protein>
    <submittedName>
        <fullName evidence="1">Uncharacterized protein</fullName>
    </submittedName>
</protein>
<organism evidence="1">
    <name type="scientific">candidate division WOR-3 bacterium</name>
    <dbReference type="NCBI Taxonomy" id="2052148"/>
    <lineage>
        <taxon>Bacteria</taxon>
        <taxon>Bacteria division WOR-3</taxon>
    </lineage>
</organism>
<evidence type="ECO:0000313" key="1">
    <source>
        <dbReference type="EMBL" id="HGB35818.1"/>
    </source>
</evidence>
<name>A0A7V3NTF3_UNCW3</name>
<gene>
    <name evidence="1" type="ORF">ENV38_02780</name>
</gene>
<proteinExistence type="predicted"/>
<reference evidence="1" key="1">
    <citation type="journal article" date="2020" name="mSystems">
        <title>Genome- and Community-Level Interaction Insights into Carbon Utilization and Element Cycling Functions of Hydrothermarchaeota in Hydrothermal Sediment.</title>
        <authorList>
            <person name="Zhou Z."/>
            <person name="Liu Y."/>
            <person name="Xu W."/>
            <person name="Pan J."/>
            <person name="Luo Z.H."/>
            <person name="Li M."/>
        </authorList>
    </citation>
    <scope>NUCLEOTIDE SEQUENCE [LARGE SCALE GENOMIC DNA]</scope>
    <source>
        <strain evidence="1">SpSt-754</strain>
    </source>
</reference>
<accession>A0A7V3NTF3</accession>
<dbReference type="AlphaFoldDB" id="A0A7V3NTF3"/>